<keyword evidence="1" id="KW-0812">Transmembrane</keyword>
<gene>
    <name evidence="2" type="ORF">DR950_03820</name>
</gene>
<evidence type="ECO:0000313" key="2">
    <source>
        <dbReference type="EMBL" id="RGD57035.1"/>
    </source>
</evidence>
<protein>
    <submittedName>
        <fullName evidence="2">Uncharacterized protein</fullName>
    </submittedName>
</protein>
<dbReference type="EMBL" id="QVIG01000001">
    <property type="protein sequence ID" value="RGD57035.1"/>
    <property type="molecule type" value="Genomic_DNA"/>
</dbReference>
<evidence type="ECO:0000256" key="1">
    <source>
        <dbReference type="SAM" id="Phobius"/>
    </source>
</evidence>
<accession>A0A372ZP54</accession>
<dbReference type="RefSeq" id="WP_074003226.1">
    <property type="nucleotide sequence ID" value="NZ_QVIG01000001.1"/>
</dbReference>
<evidence type="ECO:0000313" key="3">
    <source>
        <dbReference type="Proteomes" id="UP000263377"/>
    </source>
</evidence>
<dbReference type="Proteomes" id="UP000263377">
    <property type="component" value="Unassembled WGS sequence"/>
</dbReference>
<reference evidence="2 3" key="1">
    <citation type="submission" date="2018-08" db="EMBL/GenBank/DDBJ databases">
        <title>Diversity &amp; Physiological Properties of Lignin-Decomposing Actinobacteria from Soil.</title>
        <authorList>
            <person name="Roh S.G."/>
            <person name="Kim S.B."/>
        </authorList>
    </citation>
    <scope>NUCLEOTIDE SEQUENCE [LARGE SCALE GENOMIC DNA]</scope>
    <source>
        <strain evidence="2 3">MMS17-GH009</strain>
    </source>
</reference>
<proteinExistence type="predicted"/>
<dbReference type="AlphaFoldDB" id="A0A372ZP54"/>
<comment type="caution">
    <text evidence="2">The sequence shown here is derived from an EMBL/GenBank/DDBJ whole genome shotgun (WGS) entry which is preliminary data.</text>
</comment>
<feature type="transmembrane region" description="Helical" evidence="1">
    <location>
        <begin position="76"/>
        <end position="99"/>
    </location>
</feature>
<sequence>MEASTLLPAVAVFSLVTVEFGGHALLQLTTVQNGTLTPLRERSFRAGHAHAGVLLILSLVYFLYLPRAGFSSGTEWLFGILLLAGVLAQSGGFFLHLALGTEGHSSPGTHLTRGGALLLAAALIALGVGLVQHL</sequence>
<name>A0A372ZP54_9ACTN</name>
<feature type="transmembrane region" description="Helical" evidence="1">
    <location>
        <begin position="47"/>
        <end position="64"/>
    </location>
</feature>
<organism evidence="2 3">
    <name type="scientific">Kitasatospora xanthocidica</name>
    <dbReference type="NCBI Taxonomy" id="83382"/>
    <lineage>
        <taxon>Bacteria</taxon>
        <taxon>Bacillati</taxon>
        <taxon>Actinomycetota</taxon>
        <taxon>Actinomycetes</taxon>
        <taxon>Kitasatosporales</taxon>
        <taxon>Streptomycetaceae</taxon>
        <taxon>Kitasatospora</taxon>
    </lineage>
</organism>
<keyword evidence="1" id="KW-0472">Membrane</keyword>
<keyword evidence="3" id="KW-1185">Reference proteome</keyword>
<feature type="transmembrane region" description="Helical" evidence="1">
    <location>
        <begin position="6"/>
        <end position="26"/>
    </location>
</feature>
<keyword evidence="1" id="KW-1133">Transmembrane helix</keyword>
<feature type="transmembrane region" description="Helical" evidence="1">
    <location>
        <begin position="111"/>
        <end position="131"/>
    </location>
</feature>